<dbReference type="AlphaFoldDB" id="A0A0B7MQ17"/>
<evidence type="ECO:0000313" key="2">
    <source>
        <dbReference type="Proteomes" id="UP000054107"/>
    </source>
</evidence>
<gene>
    <name evidence="1" type="primary">PARPA_00461.1 scaffold 888</name>
</gene>
<accession>A0A0B7MQ17</accession>
<organism evidence="1 2">
    <name type="scientific">Parasitella parasitica</name>
    <dbReference type="NCBI Taxonomy" id="35722"/>
    <lineage>
        <taxon>Eukaryota</taxon>
        <taxon>Fungi</taxon>
        <taxon>Fungi incertae sedis</taxon>
        <taxon>Mucoromycota</taxon>
        <taxon>Mucoromycotina</taxon>
        <taxon>Mucoromycetes</taxon>
        <taxon>Mucorales</taxon>
        <taxon>Mucorineae</taxon>
        <taxon>Mucoraceae</taxon>
        <taxon>Parasitella</taxon>
    </lineage>
</organism>
<sequence>MMASGEIKGLTAEDIPNSGSWMGKRVSTLKQKGYLSVEESIRQFEALHDNGSESESEPEHQSANKYAEVVDAFTELQSTWDRAMGGLAKAMNKYVKLVVSGEIEEIMTPKMAICYVNFEKIDLDNRGIGKDAKT</sequence>
<keyword evidence="2" id="KW-1185">Reference proteome</keyword>
<name>A0A0B7MQ17_9FUNG</name>
<proteinExistence type="predicted"/>
<reference evidence="1 2" key="1">
    <citation type="submission" date="2014-09" db="EMBL/GenBank/DDBJ databases">
        <authorList>
            <person name="Ellenberger Sabrina"/>
        </authorList>
    </citation>
    <scope>NUCLEOTIDE SEQUENCE [LARGE SCALE GENOMIC DNA]</scope>
    <source>
        <strain evidence="1 2">CBS 412.66</strain>
    </source>
</reference>
<evidence type="ECO:0000313" key="1">
    <source>
        <dbReference type="EMBL" id="CEP07182.1"/>
    </source>
</evidence>
<dbReference type="EMBL" id="LN719137">
    <property type="protein sequence ID" value="CEP07182.1"/>
    <property type="molecule type" value="Genomic_DNA"/>
</dbReference>
<protein>
    <submittedName>
        <fullName evidence="1">Uncharacterized protein</fullName>
    </submittedName>
</protein>
<dbReference type="Proteomes" id="UP000054107">
    <property type="component" value="Unassembled WGS sequence"/>
</dbReference>